<keyword evidence="4" id="KW-1185">Reference proteome</keyword>
<dbReference type="OrthoDB" id="3525430at2759"/>
<sequence>MAFFRYFFFAFVLSASSLAHHLDLYSANITLTDVFNPKDLWNYVTDFCQPDLDTLSSCPPPGASPKARNPAAMLFAQCFEDVFKAYFECSDLGDHSDQNPIKEDFVSMDEWEDTGNCGYLEPLPVLSDACTFDANEFQRSGCCKDGAGSSACSQEALNLLICELQAAEQYVRCTNAESSKTQPANTTACITDNAEKATWLQKDFLVFSGAPSCPKAHKLLTTLAISNVIAFLSALLSNTHLWKTLFSKSKDFSYNEIKINFLSMFISIGVHVSIPFIMGVILEKQGYTINWIQQVFIWTVRPRAAPVIAILGLFHASWMEIAINEMVADLLFSIPAVNFAVFAALFPNKTKNPVKPAIYKLFHAGGIMMLIPGVILTLALFAGFCLRCAPLRAFKYPAQDLWRLISNPIRKARKKPELEKKTVDVTVFKGWFWQFFILGIILYIGSWLVWASFLNMAGDLYCPASLNKIAAVLFLYPVVLNVVRAAVGML</sequence>
<protein>
    <submittedName>
        <fullName evidence="3">Uncharacterized protein</fullName>
    </submittedName>
</protein>
<gene>
    <name evidence="3" type="ORF">BDV96DRAFT_329712</name>
</gene>
<feature type="transmembrane region" description="Helical" evidence="1">
    <location>
        <begin position="259"/>
        <end position="282"/>
    </location>
</feature>
<feature type="transmembrane region" description="Helical" evidence="1">
    <location>
        <begin position="366"/>
        <end position="386"/>
    </location>
</feature>
<feature type="transmembrane region" description="Helical" evidence="1">
    <location>
        <begin position="430"/>
        <end position="449"/>
    </location>
</feature>
<dbReference type="AlphaFoldDB" id="A0A6A5YHU8"/>
<reference evidence="3" key="1">
    <citation type="journal article" date="2020" name="Stud. Mycol.">
        <title>101 Dothideomycetes genomes: a test case for predicting lifestyles and emergence of pathogens.</title>
        <authorList>
            <person name="Haridas S."/>
            <person name="Albert R."/>
            <person name="Binder M."/>
            <person name="Bloem J."/>
            <person name="Labutti K."/>
            <person name="Salamov A."/>
            <person name="Andreopoulos B."/>
            <person name="Baker S."/>
            <person name="Barry K."/>
            <person name="Bills G."/>
            <person name="Bluhm B."/>
            <person name="Cannon C."/>
            <person name="Castanera R."/>
            <person name="Culley D."/>
            <person name="Daum C."/>
            <person name="Ezra D."/>
            <person name="Gonzalez J."/>
            <person name="Henrissat B."/>
            <person name="Kuo A."/>
            <person name="Liang C."/>
            <person name="Lipzen A."/>
            <person name="Lutzoni F."/>
            <person name="Magnuson J."/>
            <person name="Mondo S."/>
            <person name="Nolan M."/>
            <person name="Ohm R."/>
            <person name="Pangilinan J."/>
            <person name="Park H.-J."/>
            <person name="Ramirez L."/>
            <person name="Alfaro M."/>
            <person name="Sun H."/>
            <person name="Tritt A."/>
            <person name="Yoshinaga Y."/>
            <person name="Zwiers L.-H."/>
            <person name="Turgeon B."/>
            <person name="Goodwin S."/>
            <person name="Spatafora J."/>
            <person name="Crous P."/>
            <person name="Grigoriev I."/>
        </authorList>
    </citation>
    <scope>NUCLEOTIDE SEQUENCE</scope>
    <source>
        <strain evidence="3">CBS 627.86</strain>
    </source>
</reference>
<dbReference type="EMBL" id="ML977361">
    <property type="protein sequence ID" value="KAF2106543.1"/>
    <property type="molecule type" value="Genomic_DNA"/>
</dbReference>
<accession>A0A6A5YHU8</accession>
<name>A0A6A5YHU8_9PLEO</name>
<evidence type="ECO:0000256" key="1">
    <source>
        <dbReference type="SAM" id="Phobius"/>
    </source>
</evidence>
<keyword evidence="1" id="KW-0812">Transmembrane</keyword>
<proteinExistence type="predicted"/>
<evidence type="ECO:0000313" key="3">
    <source>
        <dbReference type="EMBL" id="KAF2106543.1"/>
    </source>
</evidence>
<feature type="transmembrane region" description="Helical" evidence="1">
    <location>
        <begin position="219"/>
        <end position="238"/>
    </location>
</feature>
<keyword evidence="1" id="KW-0472">Membrane</keyword>
<feature type="chain" id="PRO_5025650347" evidence="2">
    <location>
        <begin position="20"/>
        <end position="490"/>
    </location>
</feature>
<organism evidence="3 4">
    <name type="scientific">Lophiotrema nucula</name>
    <dbReference type="NCBI Taxonomy" id="690887"/>
    <lineage>
        <taxon>Eukaryota</taxon>
        <taxon>Fungi</taxon>
        <taxon>Dikarya</taxon>
        <taxon>Ascomycota</taxon>
        <taxon>Pezizomycotina</taxon>
        <taxon>Dothideomycetes</taxon>
        <taxon>Pleosporomycetidae</taxon>
        <taxon>Pleosporales</taxon>
        <taxon>Lophiotremataceae</taxon>
        <taxon>Lophiotrema</taxon>
    </lineage>
</organism>
<feature type="transmembrane region" description="Helical" evidence="1">
    <location>
        <begin position="326"/>
        <end position="346"/>
    </location>
</feature>
<feature type="transmembrane region" description="Helical" evidence="1">
    <location>
        <begin position="294"/>
        <end position="314"/>
    </location>
</feature>
<feature type="transmembrane region" description="Helical" evidence="1">
    <location>
        <begin position="469"/>
        <end position="487"/>
    </location>
</feature>
<keyword evidence="1" id="KW-1133">Transmembrane helix</keyword>
<evidence type="ECO:0000313" key="4">
    <source>
        <dbReference type="Proteomes" id="UP000799770"/>
    </source>
</evidence>
<dbReference type="Proteomes" id="UP000799770">
    <property type="component" value="Unassembled WGS sequence"/>
</dbReference>
<feature type="signal peptide" evidence="2">
    <location>
        <begin position="1"/>
        <end position="19"/>
    </location>
</feature>
<evidence type="ECO:0000256" key="2">
    <source>
        <dbReference type="SAM" id="SignalP"/>
    </source>
</evidence>
<keyword evidence="2" id="KW-0732">Signal</keyword>